<dbReference type="EMBL" id="VDEP01000236">
    <property type="protein sequence ID" value="KAA1122477.1"/>
    <property type="molecule type" value="Genomic_DNA"/>
</dbReference>
<evidence type="ECO:0000256" key="1">
    <source>
        <dbReference type="SAM" id="SignalP"/>
    </source>
</evidence>
<evidence type="ECO:0000313" key="3">
    <source>
        <dbReference type="EMBL" id="KAA1108963.1"/>
    </source>
</evidence>
<dbReference type="EMBL" id="VSWC01000028">
    <property type="protein sequence ID" value="KAA1108963.1"/>
    <property type="molecule type" value="Genomic_DNA"/>
</dbReference>
<feature type="chain" id="PRO_5036366537" evidence="1">
    <location>
        <begin position="25"/>
        <end position="54"/>
    </location>
</feature>
<proteinExistence type="predicted"/>
<evidence type="ECO:0000313" key="5">
    <source>
        <dbReference type="EMBL" id="KAA1122477.1"/>
    </source>
</evidence>
<gene>
    <name evidence="2" type="ORF">PGT21_028868</name>
    <name evidence="3" type="ORF">PGT21_029861</name>
    <name evidence="4" type="ORF">PGTUg99_032652</name>
    <name evidence="5" type="ORF">PGTUg99_037672</name>
</gene>
<dbReference type="Proteomes" id="UP000324748">
    <property type="component" value="Unassembled WGS sequence"/>
</dbReference>
<sequence length="54" mass="5771">MKLVQCTAAAVLVALVFIAETAVASTAVIRCQYCRAGKPVDGYPFCVCDYKVRG</sequence>
<reference evidence="6 7" key="1">
    <citation type="submission" date="2019-05" db="EMBL/GenBank/DDBJ databases">
        <title>Emergence of the Ug99 lineage of the wheat stem rust pathogen through somatic hybridization.</title>
        <authorList>
            <person name="Li F."/>
            <person name="Upadhyaya N.M."/>
            <person name="Sperschneider J."/>
            <person name="Matny O."/>
            <person name="Nguyen-Phuc H."/>
            <person name="Mago R."/>
            <person name="Raley C."/>
            <person name="Miller M.E."/>
            <person name="Silverstein K.A.T."/>
            <person name="Henningsen E."/>
            <person name="Hirsch C.D."/>
            <person name="Visser B."/>
            <person name="Pretorius Z.A."/>
            <person name="Steffenson B.J."/>
            <person name="Schwessinger B."/>
            <person name="Dodds P.N."/>
            <person name="Figueroa M."/>
        </authorList>
    </citation>
    <scope>NUCLEOTIDE SEQUENCE [LARGE SCALE GENOMIC DNA]</scope>
    <source>
        <strain evidence="3">21-0</strain>
        <strain evidence="4 7">Ug99</strain>
    </source>
</reference>
<keyword evidence="6" id="KW-1185">Reference proteome</keyword>
<keyword evidence="1" id="KW-0732">Signal</keyword>
<protein>
    <submittedName>
        <fullName evidence="3">Uncharacterized protein</fullName>
    </submittedName>
</protein>
<evidence type="ECO:0000313" key="6">
    <source>
        <dbReference type="Proteomes" id="UP000324748"/>
    </source>
</evidence>
<evidence type="ECO:0000313" key="7">
    <source>
        <dbReference type="Proteomes" id="UP000325313"/>
    </source>
</evidence>
<evidence type="ECO:0000313" key="4">
    <source>
        <dbReference type="EMBL" id="KAA1121580.1"/>
    </source>
</evidence>
<feature type="signal peptide" evidence="1">
    <location>
        <begin position="1"/>
        <end position="24"/>
    </location>
</feature>
<organism evidence="3 6">
    <name type="scientific">Puccinia graminis f. sp. tritici</name>
    <dbReference type="NCBI Taxonomy" id="56615"/>
    <lineage>
        <taxon>Eukaryota</taxon>
        <taxon>Fungi</taxon>
        <taxon>Dikarya</taxon>
        <taxon>Basidiomycota</taxon>
        <taxon>Pucciniomycotina</taxon>
        <taxon>Pucciniomycetes</taxon>
        <taxon>Pucciniales</taxon>
        <taxon>Pucciniaceae</taxon>
        <taxon>Puccinia</taxon>
    </lineage>
</organism>
<comment type="caution">
    <text evidence="3">The sequence shown here is derived from an EMBL/GenBank/DDBJ whole genome shotgun (WGS) entry which is preliminary data.</text>
</comment>
<evidence type="ECO:0000313" key="2">
    <source>
        <dbReference type="EMBL" id="KAA1094718.1"/>
    </source>
</evidence>
<accession>A0A5B0Q7C0</accession>
<dbReference type="Proteomes" id="UP000325313">
    <property type="component" value="Unassembled WGS sequence"/>
</dbReference>
<dbReference type="EMBL" id="VDEP01000238">
    <property type="protein sequence ID" value="KAA1121580.1"/>
    <property type="molecule type" value="Genomic_DNA"/>
</dbReference>
<dbReference type="AlphaFoldDB" id="A0A5B0Q7C0"/>
<name>A0A5B0Q7C0_PUCGR</name>
<dbReference type="EMBL" id="VSWC01000079">
    <property type="protein sequence ID" value="KAA1094718.1"/>
    <property type="molecule type" value="Genomic_DNA"/>
</dbReference>